<sequence length="590" mass="65473">MRSQPVNLLISLSSALQLASYGLGLDYSSTTPHGTSTLTSIATPTSGFSVGANVPSGSPVVGNYAGQYRPQVHYSPPTHFMNDPNGMFRDENNTWHLYYQYSPQNVAGNQHWGHATSMDLYHWTNQPIALFPPKKNVHVFSGSAVVDTNNTSGLFPNQTNGVVLIYTLSETYADDAPGPQTQAIAYSHDGGFNFIPYEHNPVIASNSSQFRDPKVIWYEDHWVMVVAFATEFVIGIYTSPNLIDWTLRSNFSDFGLLGLQWECPNLVYIPYYDDQGQKLDDVWTMVISINPGAPLGGCITEYYPGKFNGTHFEAFDSVTRLTDFGKDNYAAQFFHQASRDHDPVHMAWASNWQYTQTVPTADENWRGVMTLPRQTYLTKTDRVGWKLVTKPYDLRPIMGETLAFNESHANNTMMVDFSKVDSNAVYWEVNVTGIPEHKIPSTATLNFTFLSPLTAEYVRGGYYLGGDTPFYLDRGGAKGFDNVFFTDKFAVNSLPHKGTWSLSGVLDRSIIEVFLNGGVDCATAVYFATQPLTLMTLSTFDLPQGVRVATRVNALQSVWAAMENNDGLVHGNQSVNATGSEDIGYLLQSS</sequence>
<dbReference type="PANTHER" id="PTHR42800:SF2">
    <property type="entry name" value="INVERTASE-RELATED"/>
    <property type="match status" value="1"/>
</dbReference>
<evidence type="ECO:0000256" key="4">
    <source>
        <dbReference type="RuleBase" id="RU362110"/>
    </source>
</evidence>
<feature type="chain" id="PRO_5042526351" evidence="5">
    <location>
        <begin position="25"/>
        <end position="590"/>
    </location>
</feature>
<evidence type="ECO:0000259" key="6">
    <source>
        <dbReference type="Pfam" id="PF00251"/>
    </source>
</evidence>
<dbReference type="EMBL" id="JASWJB010000162">
    <property type="protein sequence ID" value="KAK2594612.1"/>
    <property type="molecule type" value="Genomic_DNA"/>
</dbReference>
<keyword evidence="2 4" id="KW-0378">Hydrolase</keyword>
<organism evidence="8 9">
    <name type="scientific">Conoideocrella luteorostrata</name>
    <dbReference type="NCBI Taxonomy" id="1105319"/>
    <lineage>
        <taxon>Eukaryota</taxon>
        <taxon>Fungi</taxon>
        <taxon>Dikarya</taxon>
        <taxon>Ascomycota</taxon>
        <taxon>Pezizomycotina</taxon>
        <taxon>Sordariomycetes</taxon>
        <taxon>Hypocreomycetidae</taxon>
        <taxon>Hypocreales</taxon>
        <taxon>Clavicipitaceae</taxon>
        <taxon>Conoideocrella</taxon>
    </lineage>
</organism>
<keyword evidence="3 4" id="KW-0326">Glycosidase</keyword>
<dbReference type="InterPro" id="IPR013320">
    <property type="entry name" value="ConA-like_dom_sf"/>
</dbReference>
<keyword evidence="9" id="KW-1185">Reference proteome</keyword>
<dbReference type="InterPro" id="IPR001362">
    <property type="entry name" value="Glyco_hydro_32"/>
</dbReference>
<feature type="domain" description="Glycosyl hydrolase family 32 C-terminal" evidence="7">
    <location>
        <begin position="470"/>
        <end position="536"/>
    </location>
</feature>
<evidence type="ECO:0000259" key="7">
    <source>
        <dbReference type="Pfam" id="PF08244"/>
    </source>
</evidence>
<evidence type="ECO:0000313" key="8">
    <source>
        <dbReference type="EMBL" id="KAK2594612.1"/>
    </source>
</evidence>
<dbReference type="PROSITE" id="PS00609">
    <property type="entry name" value="GLYCOSYL_HYDROL_F32"/>
    <property type="match status" value="1"/>
</dbReference>
<keyword evidence="5" id="KW-0732">Signal</keyword>
<feature type="signal peptide" evidence="5">
    <location>
        <begin position="1"/>
        <end position="24"/>
    </location>
</feature>
<accession>A0AAJ0FS66</accession>
<name>A0AAJ0FS66_9HYPO</name>
<dbReference type="InterPro" id="IPR013189">
    <property type="entry name" value="Glyco_hydro_32_C"/>
</dbReference>
<dbReference type="GO" id="GO:0004575">
    <property type="term" value="F:sucrose alpha-glucosidase activity"/>
    <property type="evidence" value="ECO:0007669"/>
    <property type="project" value="TreeGrafter"/>
</dbReference>
<comment type="caution">
    <text evidence="8">The sequence shown here is derived from an EMBL/GenBank/DDBJ whole genome shotgun (WGS) entry which is preliminary data.</text>
</comment>
<evidence type="ECO:0000313" key="9">
    <source>
        <dbReference type="Proteomes" id="UP001251528"/>
    </source>
</evidence>
<dbReference type="GO" id="GO:0000324">
    <property type="term" value="C:fungal-type vacuole"/>
    <property type="evidence" value="ECO:0007669"/>
    <property type="project" value="TreeGrafter"/>
</dbReference>
<comment type="similarity">
    <text evidence="1 4">Belongs to the glycosyl hydrolase 32 family.</text>
</comment>
<proteinExistence type="inferred from homology"/>
<gene>
    <name evidence="8" type="primary">INV1_3</name>
    <name evidence="8" type="ORF">QQS21_007697</name>
</gene>
<dbReference type="PANTHER" id="PTHR42800">
    <property type="entry name" value="EXOINULINASE INUD (AFU_ORTHOLOGUE AFUA_5G00480)"/>
    <property type="match status" value="1"/>
</dbReference>
<dbReference type="AlphaFoldDB" id="A0AAJ0FS66"/>
<evidence type="ECO:0000256" key="2">
    <source>
        <dbReference type="ARBA" id="ARBA00022801"/>
    </source>
</evidence>
<dbReference type="EC" id="3.2.1.26" evidence="8"/>
<dbReference type="Proteomes" id="UP001251528">
    <property type="component" value="Unassembled WGS sequence"/>
</dbReference>
<evidence type="ECO:0000256" key="1">
    <source>
        <dbReference type="ARBA" id="ARBA00009902"/>
    </source>
</evidence>
<dbReference type="SMART" id="SM00640">
    <property type="entry name" value="Glyco_32"/>
    <property type="match status" value="1"/>
</dbReference>
<dbReference type="SUPFAM" id="SSF75005">
    <property type="entry name" value="Arabinanase/levansucrase/invertase"/>
    <property type="match status" value="1"/>
</dbReference>
<dbReference type="GO" id="GO:0005987">
    <property type="term" value="P:sucrose catabolic process"/>
    <property type="evidence" value="ECO:0007669"/>
    <property type="project" value="TreeGrafter"/>
</dbReference>
<evidence type="ECO:0000256" key="3">
    <source>
        <dbReference type="ARBA" id="ARBA00023295"/>
    </source>
</evidence>
<dbReference type="Pfam" id="PF08244">
    <property type="entry name" value="Glyco_hydro_32C"/>
    <property type="match status" value="1"/>
</dbReference>
<dbReference type="SUPFAM" id="SSF49899">
    <property type="entry name" value="Concanavalin A-like lectins/glucanases"/>
    <property type="match status" value="1"/>
</dbReference>
<evidence type="ECO:0000256" key="5">
    <source>
        <dbReference type="SAM" id="SignalP"/>
    </source>
</evidence>
<reference evidence="8" key="1">
    <citation type="submission" date="2023-06" db="EMBL/GenBank/DDBJ databases">
        <title>Conoideocrella luteorostrata (Hypocreales: Clavicipitaceae), a potential biocontrol fungus for elongate hemlock scale in United States Christmas tree production areas.</title>
        <authorList>
            <person name="Barrett H."/>
            <person name="Lovett B."/>
            <person name="Macias A.M."/>
            <person name="Stajich J.E."/>
            <person name="Kasson M.T."/>
        </authorList>
    </citation>
    <scope>NUCLEOTIDE SEQUENCE</scope>
    <source>
        <strain evidence="8">ARSEF 14590</strain>
    </source>
</reference>
<dbReference type="Pfam" id="PF00251">
    <property type="entry name" value="Glyco_hydro_32N"/>
    <property type="match status" value="1"/>
</dbReference>
<dbReference type="Gene3D" id="2.60.120.560">
    <property type="entry name" value="Exo-inulinase, domain 1"/>
    <property type="match status" value="1"/>
</dbReference>
<dbReference type="InterPro" id="IPR013148">
    <property type="entry name" value="Glyco_hydro_32_N"/>
</dbReference>
<dbReference type="CDD" id="cd18622">
    <property type="entry name" value="GH32_Inu-like"/>
    <property type="match status" value="1"/>
</dbReference>
<feature type="domain" description="Glycosyl hydrolase family 32 N-terminal" evidence="6">
    <location>
        <begin position="73"/>
        <end position="389"/>
    </location>
</feature>
<dbReference type="InterPro" id="IPR023296">
    <property type="entry name" value="Glyco_hydro_beta-prop_sf"/>
</dbReference>
<protein>
    <submittedName>
        <fullName evidence="8">Invertase</fullName>
        <ecNumber evidence="8">3.2.1.26</ecNumber>
    </submittedName>
</protein>
<dbReference type="InterPro" id="IPR018053">
    <property type="entry name" value="Glyco_hydro_32_AS"/>
</dbReference>
<dbReference type="Gene3D" id="2.115.10.20">
    <property type="entry name" value="Glycosyl hydrolase domain, family 43"/>
    <property type="match status" value="1"/>
</dbReference>